<dbReference type="InterPro" id="IPR036691">
    <property type="entry name" value="Endo/exonu/phosph_ase_sf"/>
</dbReference>
<evidence type="ECO:0000313" key="2">
    <source>
        <dbReference type="Proteomes" id="UP000654075"/>
    </source>
</evidence>
<dbReference type="Proteomes" id="UP000654075">
    <property type="component" value="Unassembled WGS sequence"/>
</dbReference>
<sequence length="138" mass="15739">MLCETEAPVVSTEGEPREHLTLMQFNIRTGFADWQRETMWRHPLVPFGRSRRAAVAACVREHSPDFVGTQEGLSWQLRHMVSDLDNQYACVGDFRGGPGWNNNESSAIFYRKSLWQLVDTGDFMLSPTPEVKLSTYEG</sequence>
<evidence type="ECO:0000313" key="1">
    <source>
        <dbReference type="EMBL" id="CAE8622444.1"/>
    </source>
</evidence>
<name>A0A813G8C7_POLGL</name>
<gene>
    <name evidence="1" type="ORF">PGLA1383_LOCUS39888</name>
</gene>
<evidence type="ECO:0008006" key="3">
    <source>
        <dbReference type="Google" id="ProtNLM"/>
    </source>
</evidence>
<accession>A0A813G8C7</accession>
<keyword evidence="2" id="KW-1185">Reference proteome</keyword>
<comment type="caution">
    <text evidence="1">The sequence shown here is derived from an EMBL/GenBank/DDBJ whole genome shotgun (WGS) entry which is preliminary data.</text>
</comment>
<feature type="non-terminal residue" evidence="1">
    <location>
        <position position="138"/>
    </location>
</feature>
<organism evidence="1 2">
    <name type="scientific">Polarella glacialis</name>
    <name type="common">Dinoflagellate</name>
    <dbReference type="NCBI Taxonomy" id="89957"/>
    <lineage>
        <taxon>Eukaryota</taxon>
        <taxon>Sar</taxon>
        <taxon>Alveolata</taxon>
        <taxon>Dinophyceae</taxon>
        <taxon>Suessiales</taxon>
        <taxon>Suessiaceae</taxon>
        <taxon>Polarella</taxon>
    </lineage>
</organism>
<reference evidence="1" key="1">
    <citation type="submission" date="2021-02" db="EMBL/GenBank/DDBJ databases">
        <authorList>
            <person name="Dougan E. K."/>
            <person name="Rhodes N."/>
            <person name="Thang M."/>
            <person name="Chan C."/>
        </authorList>
    </citation>
    <scope>NUCLEOTIDE SEQUENCE</scope>
</reference>
<dbReference type="OrthoDB" id="276515at2759"/>
<dbReference type="Gene3D" id="3.60.10.10">
    <property type="entry name" value="Endonuclease/exonuclease/phosphatase"/>
    <property type="match status" value="1"/>
</dbReference>
<dbReference type="AlphaFoldDB" id="A0A813G8C7"/>
<protein>
    <recommendedName>
        <fullName evidence="3">Nocturnin</fullName>
    </recommendedName>
</protein>
<dbReference type="SUPFAM" id="SSF56219">
    <property type="entry name" value="DNase I-like"/>
    <property type="match status" value="1"/>
</dbReference>
<proteinExistence type="predicted"/>
<dbReference type="EMBL" id="CAJNNV010027972">
    <property type="protein sequence ID" value="CAE8622444.1"/>
    <property type="molecule type" value="Genomic_DNA"/>
</dbReference>